<evidence type="ECO:0000256" key="6">
    <source>
        <dbReference type="ARBA" id="ARBA00022691"/>
    </source>
</evidence>
<dbReference type="CDD" id="cd00610">
    <property type="entry name" value="OAT_like"/>
    <property type="match status" value="1"/>
</dbReference>
<reference evidence="11 12" key="1">
    <citation type="submission" date="2017-08" db="EMBL/GenBank/DDBJ databases">
        <title>Reclassification of Bisgaard taxon 37 and 44.</title>
        <authorList>
            <person name="Christensen H."/>
        </authorList>
    </citation>
    <scope>NUCLEOTIDE SEQUENCE [LARGE SCALE GENOMIC DNA]</scope>
    <source>
        <strain evidence="11 12">EEAB3T1</strain>
    </source>
</reference>
<dbReference type="PANTHER" id="PTHR42684">
    <property type="entry name" value="ADENOSYLMETHIONINE-8-AMINO-7-OXONONANOATE AMINOTRANSFERASE"/>
    <property type="match status" value="1"/>
</dbReference>
<evidence type="ECO:0000256" key="5">
    <source>
        <dbReference type="ARBA" id="ARBA00022679"/>
    </source>
</evidence>
<dbReference type="PANTHER" id="PTHR42684:SF17">
    <property type="entry name" value="ADENOSYLMETHIONINE-8-AMINO-7-OXONONANOATE AMINOTRANSFERASE"/>
    <property type="match status" value="1"/>
</dbReference>
<protein>
    <recommendedName>
        <fullName evidence="3">adenosylmethionine--8-amino-7-oxononanoate transaminase</fullName>
        <ecNumber evidence="3">2.6.1.62</ecNumber>
    </recommendedName>
</protein>
<dbReference type="SUPFAM" id="SSF53383">
    <property type="entry name" value="PLP-dependent transferases"/>
    <property type="match status" value="1"/>
</dbReference>
<evidence type="ECO:0000256" key="1">
    <source>
        <dbReference type="ARBA" id="ARBA00001933"/>
    </source>
</evidence>
<dbReference type="EMBL" id="NRJF01000035">
    <property type="protein sequence ID" value="RIY37817.1"/>
    <property type="molecule type" value="Genomic_DNA"/>
</dbReference>
<dbReference type="GO" id="GO:0004015">
    <property type="term" value="F:adenosylmethionine-8-amino-7-oxononanoate transaminase activity"/>
    <property type="evidence" value="ECO:0007669"/>
    <property type="project" value="UniProtKB-EC"/>
</dbReference>
<dbReference type="RefSeq" id="WP_119534209.1">
    <property type="nucleotide sequence ID" value="NZ_NRJF01000035.1"/>
</dbReference>
<sequence>MSLNYDLHNIHAYDAPYSKNNLFIESAKGVYLYDAQGTAYLDAISSWWSTSFGHANPTIVEAIIEQSKTLPHVMFAGITHKPALELTKALLELLNYDFDQFFYADSGSVAVEVALKLSLQYQLAKGQSKSKFIALRNGYHGDTWNAMQVSEPDGYLHNTFKQKEINTLFTPPPPKLDFTHLNVDGTFSSLSMQEFLNSDFGKTFVNLLETNKNEIAAFICEPMVQGAGGFNFYDLRYIDKAIEICKGHGILIIFDEIATGFGRTSLDFAYQTITNKPDILTLGKALTGGHIGLGVTAFSKEIAQTIKDNPPYAFLHGPTFMANPIATAAAKAAVTIFAENFSYKKGRKIDNIFNLVYAKLRKELLALKRSDIVDVRYLGPIMVIEFDHLLNKKNIQEYFLKHNIWLRPFGKVFYLMPPYVITPEQLANLCKVVKEFFTKVYTSSSCDNLSDNFV</sequence>
<dbReference type="PROSITE" id="PS00600">
    <property type="entry name" value="AA_TRANSFER_CLASS_3"/>
    <property type="match status" value="1"/>
</dbReference>
<comment type="catalytic activity">
    <reaction evidence="9">
        <text>(8S)-8-amino-7-oxononanoate + S-adenosyl-L-methionine = S-adenosyl-4-methylsulfanyl-2-oxobutanoate + (7R,8S)-7,8-diammoniononanoate</text>
        <dbReference type="Rhea" id="RHEA:16861"/>
        <dbReference type="ChEBI" id="CHEBI:16490"/>
        <dbReference type="ChEBI" id="CHEBI:59789"/>
        <dbReference type="ChEBI" id="CHEBI:149468"/>
        <dbReference type="ChEBI" id="CHEBI:149469"/>
        <dbReference type="EC" id="2.6.1.62"/>
    </reaction>
</comment>
<gene>
    <name evidence="11" type="primary">bioA</name>
    <name evidence="11" type="ORF">CKF59_01455</name>
</gene>
<proteinExistence type="inferred from homology"/>
<dbReference type="InterPro" id="IPR015421">
    <property type="entry name" value="PyrdxlP-dep_Trfase_major"/>
</dbReference>
<comment type="caution">
    <text evidence="11">The sequence shown here is derived from an EMBL/GenBank/DDBJ whole genome shotgun (WGS) entry which is preliminary data.</text>
</comment>
<dbReference type="EC" id="2.6.1.62" evidence="3"/>
<dbReference type="InterPro" id="IPR015422">
    <property type="entry name" value="PyrdxlP-dep_Trfase_small"/>
</dbReference>
<evidence type="ECO:0000256" key="3">
    <source>
        <dbReference type="ARBA" id="ARBA00013009"/>
    </source>
</evidence>
<keyword evidence="6" id="KW-0949">S-adenosyl-L-methionine</keyword>
<dbReference type="Pfam" id="PF00202">
    <property type="entry name" value="Aminotran_3"/>
    <property type="match status" value="1"/>
</dbReference>
<evidence type="ECO:0000256" key="8">
    <source>
        <dbReference type="ARBA" id="ARBA00022898"/>
    </source>
</evidence>
<dbReference type="Gene3D" id="3.90.1150.10">
    <property type="entry name" value="Aspartate Aminotransferase, domain 1"/>
    <property type="match status" value="1"/>
</dbReference>
<evidence type="ECO:0000256" key="4">
    <source>
        <dbReference type="ARBA" id="ARBA00022576"/>
    </source>
</evidence>
<dbReference type="InterPro" id="IPR015424">
    <property type="entry name" value="PyrdxlP-dep_Trfase"/>
</dbReference>
<keyword evidence="7" id="KW-0093">Biotin biosynthesis</keyword>
<evidence type="ECO:0000256" key="9">
    <source>
        <dbReference type="ARBA" id="ARBA00048449"/>
    </source>
</evidence>
<dbReference type="UniPathway" id="UPA00078"/>
<evidence type="ECO:0000256" key="7">
    <source>
        <dbReference type="ARBA" id="ARBA00022756"/>
    </source>
</evidence>
<comment type="similarity">
    <text evidence="10">Belongs to the class-III pyridoxal-phosphate-dependent aminotransferase family.</text>
</comment>
<dbReference type="NCBIfam" id="TIGR00508">
    <property type="entry name" value="bioA"/>
    <property type="match status" value="1"/>
</dbReference>
<evidence type="ECO:0000256" key="10">
    <source>
        <dbReference type="RuleBase" id="RU003560"/>
    </source>
</evidence>
<keyword evidence="12" id="KW-1185">Reference proteome</keyword>
<dbReference type="GO" id="GO:0009102">
    <property type="term" value="P:biotin biosynthetic process"/>
    <property type="evidence" value="ECO:0007669"/>
    <property type="project" value="UniProtKB-UniPathway"/>
</dbReference>
<keyword evidence="5" id="KW-0808">Transferase</keyword>
<dbReference type="Proteomes" id="UP000265964">
    <property type="component" value="Unassembled WGS sequence"/>
</dbReference>
<dbReference type="Gene3D" id="3.40.640.10">
    <property type="entry name" value="Type I PLP-dependent aspartate aminotransferase-like (Major domain)"/>
    <property type="match status" value="1"/>
</dbReference>
<dbReference type="GO" id="GO:0030170">
    <property type="term" value="F:pyridoxal phosphate binding"/>
    <property type="evidence" value="ECO:0007669"/>
    <property type="project" value="InterPro"/>
</dbReference>
<accession>A0A3A1YP47</accession>
<dbReference type="OrthoDB" id="9801052at2"/>
<dbReference type="InterPro" id="IPR005815">
    <property type="entry name" value="BioA"/>
</dbReference>
<keyword evidence="4" id="KW-0032">Aminotransferase</keyword>
<dbReference type="InterPro" id="IPR005814">
    <property type="entry name" value="Aminotrans_3"/>
</dbReference>
<comment type="cofactor">
    <cofactor evidence="1">
        <name>pyridoxal 5'-phosphate</name>
        <dbReference type="ChEBI" id="CHEBI:597326"/>
    </cofactor>
</comment>
<evidence type="ECO:0000256" key="2">
    <source>
        <dbReference type="ARBA" id="ARBA00005063"/>
    </source>
</evidence>
<keyword evidence="8 10" id="KW-0663">Pyridoxal phosphate</keyword>
<organism evidence="11 12">
    <name type="scientific">Psittacicella gerlachiana</name>
    <dbReference type="NCBI Taxonomy" id="2028574"/>
    <lineage>
        <taxon>Bacteria</taxon>
        <taxon>Pseudomonadati</taxon>
        <taxon>Pseudomonadota</taxon>
        <taxon>Gammaproteobacteria</taxon>
        <taxon>Pasteurellales</taxon>
        <taxon>Psittacicellaceae</taxon>
        <taxon>Psittacicella</taxon>
    </lineage>
</organism>
<dbReference type="InterPro" id="IPR049704">
    <property type="entry name" value="Aminotrans_3_PPA_site"/>
</dbReference>
<evidence type="ECO:0000313" key="12">
    <source>
        <dbReference type="Proteomes" id="UP000265964"/>
    </source>
</evidence>
<dbReference type="AlphaFoldDB" id="A0A3A1YP47"/>
<name>A0A3A1YP47_9GAMM</name>
<evidence type="ECO:0000313" key="11">
    <source>
        <dbReference type="EMBL" id="RIY37817.1"/>
    </source>
</evidence>
<comment type="pathway">
    <text evidence="2">Cofactor biosynthesis; biotin biosynthesis; 7,8-diaminononanoate from 8-amino-7-oxononanoate (SAM route): step 1/1.</text>
</comment>